<evidence type="ECO:0000313" key="4">
    <source>
        <dbReference type="Proteomes" id="UP000253951"/>
    </source>
</evidence>
<feature type="modified residue" description="4-aspartylphosphate" evidence="1">
    <location>
        <position position="67"/>
    </location>
</feature>
<keyword evidence="4" id="KW-1185">Reference proteome</keyword>
<dbReference type="OrthoDB" id="651456at2"/>
<dbReference type="KEGG" id="fat:DVK85_05855"/>
<organism evidence="3 4">
    <name type="scientific">Flavobacterium arcticum</name>
    <dbReference type="NCBI Taxonomy" id="1784713"/>
    <lineage>
        <taxon>Bacteria</taxon>
        <taxon>Pseudomonadati</taxon>
        <taxon>Bacteroidota</taxon>
        <taxon>Flavobacteriia</taxon>
        <taxon>Flavobacteriales</taxon>
        <taxon>Flavobacteriaceae</taxon>
        <taxon>Flavobacterium</taxon>
    </lineage>
</organism>
<feature type="domain" description="Response regulatory" evidence="2">
    <location>
        <begin position="10"/>
        <end position="139"/>
    </location>
</feature>
<keyword evidence="3" id="KW-0238">DNA-binding</keyword>
<gene>
    <name evidence="3" type="ORF">DVK85_05855</name>
</gene>
<dbReference type="InterPro" id="IPR001789">
    <property type="entry name" value="Sig_transdc_resp-reg_receiver"/>
</dbReference>
<dbReference type="PANTHER" id="PTHR45566">
    <property type="entry name" value="HTH-TYPE TRANSCRIPTIONAL REGULATOR YHJB-RELATED"/>
    <property type="match status" value="1"/>
</dbReference>
<dbReference type="Proteomes" id="UP000253951">
    <property type="component" value="Chromosome"/>
</dbReference>
<reference evidence="3 4" key="1">
    <citation type="submission" date="2018-07" db="EMBL/GenBank/DDBJ databases">
        <title>Complete genome sequence of Flavobacterium arcticum type strain SM1502T.</title>
        <authorList>
            <person name="Li Y."/>
            <person name="Li D.-D."/>
        </authorList>
    </citation>
    <scope>NUCLEOTIDE SEQUENCE [LARGE SCALE GENOMIC DNA]</scope>
    <source>
        <strain evidence="3 4">SM1502</strain>
    </source>
</reference>
<dbReference type="InterPro" id="IPR051015">
    <property type="entry name" value="EvgA-like"/>
</dbReference>
<name>A0A345HB24_9FLAO</name>
<evidence type="ECO:0000313" key="3">
    <source>
        <dbReference type="EMBL" id="AXG73784.1"/>
    </source>
</evidence>
<proteinExistence type="predicted"/>
<evidence type="ECO:0000259" key="2">
    <source>
        <dbReference type="PROSITE" id="PS50110"/>
    </source>
</evidence>
<dbReference type="GO" id="GO:0003677">
    <property type="term" value="F:DNA binding"/>
    <property type="evidence" value="ECO:0007669"/>
    <property type="project" value="UniProtKB-KW"/>
</dbReference>
<dbReference type="PROSITE" id="PS50110">
    <property type="entry name" value="RESPONSE_REGULATORY"/>
    <property type="match status" value="1"/>
</dbReference>
<dbReference type="EMBL" id="CP031188">
    <property type="protein sequence ID" value="AXG73784.1"/>
    <property type="molecule type" value="Genomic_DNA"/>
</dbReference>
<dbReference type="Gene3D" id="3.40.50.2300">
    <property type="match status" value="1"/>
</dbReference>
<sequence length="224" mass="25486">MQSNLKKVLHVLAIDDHVVVLEGYHAIFKALNEEHGNLNFIKASDCKSAYELIESYKNDPFDIAVVDYSIPDYAERELYSGGDMAMLLREVMPECKIVMMTMHKEVDIMGRILETISPEGFINKSDCTTDELLEGFKIVLDGGNYYSKTVSNFQKRLSSGILLDDLDIRIIKLLARGIKNKNLDKYIPLTVSGIEKRKYRIKRLLDIEGGDEELISEARNQGYV</sequence>
<dbReference type="AlphaFoldDB" id="A0A345HB24"/>
<evidence type="ECO:0000256" key="1">
    <source>
        <dbReference type="PROSITE-ProRule" id="PRU00169"/>
    </source>
</evidence>
<dbReference type="InterPro" id="IPR011006">
    <property type="entry name" value="CheY-like_superfamily"/>
</dbReference>
<dbReference type="GO" id="GO:0000160">
    <property type="term" value="P:phosphorelay signal transduction system"/>
    <property type="evidence" value="ECO:0007669"/>
    <property type="project" value="InterPro"/>
</dbReference>
<accession>A0A345HB24</accession>
<dbReference type="PANTHER" id="PTHR45566:SF1">
    <property type="entry name" value="HTH-TYPE TRANSCRIPTIONAL REGULATOR YHJB-RELATED"/>
    <property type="match status" value="1"/>
</dbReference>
<protein>
    <submittedName>
        <fullName evidence="3">DNA-binding response regulator</fullName>
    </submittedName>
</protein>
<dbReference type="SUPFAM" id="SSF52172">
    <property type="entry name" value="CheY-like"/>
    <property type="match status" value="1"/>
</dbReference>
<keyword evidence="1" id="KW-0597">Phosphoprotein</keyword>
<dbReference type="Pfam" id="PF00072">
    <property type="entry name" value="Response_reg"/>
    <property type="match status" value="1"/>
</dbReference>